<gene>
    <name evidence="2" type="ORF">OVA965_LOCUS25071</name>
    <name evidence="3" type="ORF">TMI583_LOCUS25796</name>
</gene>
<accession>A0A8S2EH34</accession>
<feature type="region of interest" description="Disordered" evidence="1">
    <location>
        <begin position="1"/>
        <end position="22"/>
    </location>
</feature>
<evidence type="ECO:0000313" key="4">
    <source>
        <dbReference type="Proteomes" id="UP000677228"/>
    </source>
</evidence>
<evidence type="ECO:0000313" key="3">
    <source>
        <dbReference type="EMBL" id="CAF4032522.1"/>
    </source>
</evidence>
<feature type="non-terminal residue" evidence="2">
    <location>
        <position position="1"/>
    </location>
</feature>
<protein>
    <submittedName>
        <fullName evidence="2">Uncharacterized protein</fullName>
    </submittedName>
</protein>
<organism evidence="2 4">
    <name type="scientific">Didymodactylos carnosus</name>
    <dbReference type="NCBI Taxonomy" id="1234261"/>
    <lineage>
        <taxon>Eukaryota</taxon>
        <taxon>Metazoa</taxon>
        <taxon>Spiralia</taxon>
        <taxon>Gnathifera</taxon>
        <taxon>Rotifera</taxon>
        <taxon>Eurotatoria</taxon>
        <taxon>Bdelloidea</taxon>
        <taxon>Philodinida</taxon>
        <taxon>Philodinidae</taxon>
        <taxon>Didymodactylos</taxon>
    </lineage>
</organism>
<dbReference type="EMBL" id="CAJNOK010015381">
    <property type="protein sequence ID" value="CAF1224366.1"/>
    <property type="molecule type" value="Genomic_DNA"/>
</dbReference>
<dbReference type="EMBL" id="CAJOBA010036923">
    <property type="protein sequence ID" value="CAF4032522.1"/>
    <property type="molecule type" value="Genomic_DNA"/>
</dbReference>
<proteinExistence type="predicted"/>
<evidence type="ECO:0000313" key="2">
    <source>
        <dbReference type="EMBL" id="CAF1224366.1"/>
    </source>
</evidence>
<comment type="caution">
    <text evidence="2">The sequence shown here is derived from an EMBL/GenBank/DDBJ whole genome shotgun (WGS) entry which is preliminary data.</text>
</comment>
<dbReference type="Proteomes" id="UP000677228">
    <property type="component" value="Unassembled WGS sequence"/>
</dbReference>
<sequence length="42" mass="4331">IILGDFLESGNSPRNLGRGGSGEKIDVEACGEVLKRSGEGVN</sequence>
<dbReference type="Proteomes" id="UP000682733">
    <property type="component" value="Unassembled WGS sequence"/>
</dbReference>
<evidence type="ECO:0000256" key="1">
    <source>
        <dbReference type="SAM" id="MobiDB-lite"/>
    </source>
</evidence>
<reference evidence="2" key="1">
    <citation type="submission" date="2021-02" db="EMBL/GenBank/DDBJ databases">
        <authorList>
            <person name="Nowell W R."/>
        </authorList>
    </citation>
    <scope>NUCLEOTIDE SEQUENCE</scope>
</reference>
<dbReference type="AlphaFoldDB" id="A0A8S2EH34"/>
<name>A0A8S2EH34_9BILA</name>